<dbReference type="InterPro" id="IPR005625">
    <property type="entry name" value="PepSY-ass_TM"/>
</dbReference>
<keyword evidence="4" id="KW-1185">Reference proteome</keyword>
<sequence length="565" mass="64612">MNIRHYNIYFNTHTISGIVICALLYVIFFAGSFSFFKQEIQAWQHGVSYEANKEVGKDFDFLLDSLRQTHNLQGRDITFYLQPHSLGASVNMSVSKDTTVSKPKQAPAEGQRRGRRGGGDASFFYYDFHQEKASTYAESYDMGEFLYRLHFLAQLNQVPIRIGMPFGYTVAGLVSFLFLFALITGLLLHWDKIVSNFFIFRPWSKWKTVWTDMHTALGVIGFPFQFIFALTGIILIVNWVLVKPLTNYLYDGKQEELYLDLGFSDSQTYEYLYQPIDQDFNIQPYLAELKQKWNGATFSRIFIKNYGDESMHLIVHAKPDPKLNFSGEGKAIYRIHDNALVFEKDPHTASSYKDKVSSIIYHLHFGDFGGYPVKITFFILGIMGCVVIISGILIWLVARDKNNVPKRKRVFNFWASNVFLAICLTMLPVTALTFIAVKVYPEVNQDFIYSVYFYSWLAFSVFYIIRRNLRATNKETLLLGALLGFCIPVVNGLYGGNWIWKTFAAGETDILFFDLLWIAISVVALLAFVKIQRDGGKQDNAKKNVGKVSAAPVRGPKIIKKPVTE</sequence>
<keyword evidence="2" id="KW-1133">Transmembrane helix</keyword>
<feature type="transmembrane region" description="Helical" evidence="2">
    <location>
        <begin position="209"/>
        <end position="242"/>
    </location>
</feature>
<dbReference type="PANTHER" id="PTHR34219">
    <property type="entry name" value="IRON-REGULATED INNER MEMBRANE PROTEIN-RELATED"/>
    <property type="match status" value="1"/>
</dbReference>
<feature type="transmembrane region" description="Helical" evidence="2">
    <location>
        <begin position="477"/>
        <end position="498"/>
    </location>
</feature>
<accession>A0A4Q6XR22</accession>
<feature type="transmembrane region" description="Helical" evidence="2">
    <location>
        <begin position="447"/>
        <end position="465"/>
    </location>
</feature>
<keyword evidence="2" id="KW-0472">Membrane</keyword>
<evidence type="ECO:0000256" key="1">
    <source>
        <dbReference type="SAM" id="MobiDB-lite"/>
    </source>
</evidence>
<evidence type="ECO:0000313" key="4">
    <source>
        <dbReference type="Proteomes" id="UP000292855"/>
    </source>
</evidence>
<dbReference type="AlphaFoldDB" id="A0A4Q6XR22"/>
<feature type="region of interest" description="Disordered" evidence="1">
    <location>
        <begin position="95"/>
        <end position="116"/>
    </location>
</feature>
<dbReference type="PANTHER" id="PTHR34219:SF3">
    <property type="entry name" value="BLL7967 PROTEIN"/>
    <property type="match status" value="1"/>
</dbReference>
<dbReference type="RefSeq" id="WP_130142738.1">
    <property type="nucleotide sequence ID" value="NZ_SGIT01000003.1"/>
</dbReference>
<keyword evidence="2" id="KW-0812">Transmembrane</keyword>
<dbReference type="EMBL" id="SGIT01000003">
    <property type="protein sequence ID" value="RZF58907.1"/>
    <property type="molecule type" value="Genomic_DNA"/>
</dbReference>
<feature type="transmembrane region" description="Helical" evidence="2">
    <location>
        <begin position="12"/>
        <end position="36"/>
    </location>
</feature>
<dbReference type="Pfam" id="PF03929">
    <property type="entry name" value="PepSY_TM"/>
    <property type="match status" value="1"/>
</dbReference>
<evidence type="ECO:0000256" key="2">
    <source>
        <dbReference type="SAM" id="Phobius"/>
    </source>
</evidence>
<dbReference type="Proteomes" id="UP000292855">
    <property type="component" value="Unassembled WGS sequence"/>
</dbReference>
<proteinExistence type="predicted"/>
<feature type="transmembrane region" description="Helical" evidence="2">
    <location>
        <begin position="375"/>
        <end position="398"/>
    </location>
</feature>
<gene>
    <name evidence="3" type="ORF">EWE74_16435</name>
</gene>
<feature type="transmembrane region" description="Helical" evidence="2">
    <location>
        <begin position="510"/>
        <end position="529"/>
    </location>
</feature>
<organism evidence="3 4">
    <name type="scientific">Sphingobacterium corticibacterium</name>
    <dbReference type="NCBI Taxonomy" id="2484746"/>
    <lineage>
        <taxon>Bacteria</taxon>
        <taxon>Pseudomonadati</taxon>
        <taxon>Bacteroidota</taxon>
        <taxon>Sphingobacteriia</taxon>
        <taxon>Sphingobacteriales</taxon>
        <taxon>Sphingobacteriaceae</taxon>
        <taxon>Sphingobacterium</taxon>
    </lineage>
</organism>
<feature type="transmembrane region" description="Helical" evidence="2">
    <location>
        <begin position="166"/>
        <end position="188"/>
    </location>
</feature>
<dbReference type="OrthoDB" id="6307929at2"/>
<comment type="caution">
    <text evidence="3">The sequence shown here is derived from an EMBL/GenBank/DDBJ whole genome shotgun (WGS) entry which is preliminary data.</text>
</comment>
<protein>
    <submittedName>
        <fullName evidence="3">PepSY domain-containing protein</fullName>
    </submittedName>
</protein>
<reference evidence="3 4" key="1">
    <citation type="submission" date="2019-02" db="EMBL/GenBank/DDBJ databases">
        <authorList>
            <person name="Li Y."/>
        </authorList>
    </citation>
    <scope>NUCLEOTIDE SEQUENCE [LARGE SCALE GENOMIC DNA]</scope>
    <source>
        <strain evidence="3 4">30C10-4-7</strain>
    </source>
</reference>
<evidence type="ECO:0000313" key="3">
    <source>
        <dbReference type="EMBL" id="RZF58907.1"/>
    </source>
</evidence>
<feature type="transmembrane region" description="Helical" evidence="2">
    <location>
        <begin position="410"/>
        <end position="435"/>
    </location>
</feature>
<name>A0A4Q6XR22_9SPHI</name>